<keyword evidence="17" id="KW-1208">Phospholipid metabolism</keyword>
<comment type="subcellular location">
    <subcellularLocation>
        <location evidence="2">Cell membrane</location>
        <topology evidence="2">Multi-pass membrane protein</topology>
    </subcellularLocation>
</comment>
<comment type="pathway">
    <text evidence="3 18">Phospholipid metabolism; CDP-diacylglycerol biosynthesis; CDP-diacylglycerol from sn-glycerol 3-phosphate: step 3/3.</text>
</comment>
<feature type="transmembrane region" description="Helical" evidence="19">
    <location>
        <begin position="6"/>
        <end position="23"/>
    </location>
</feature>
<feature type="transmembrane region" description="Helical" evidence="19">
    <location>
        <begin position="149"/>
        <end position="168"/>
    </location>
</feature>
<keyword evidence="11 18" id="KW-0812">Transmembrane</keyword>
<evidence type="ECO:0000256" key="5">
    <source>
        <dbReference type="ARBA" id="ARBA00010185"/>
    </source>
</evidence>
<evidence type="ECO:0000256" key="19">
    <source>
        <dbReference type="SAM" id="Phobius"/>
    </source>
</evidence>
<dbReference type="OrthoDB" id="5290710at2"/>
<keyword evidence="13 19" id="KW-1133">Transmembrane helix</keyword>
<evidence type="ECO:0000313" key="21">
    <source>
        <dbReference type="Proteomes" id="UP000192907"/>
    </source>
</evidence>
<feature type="transmembrane region" description="Helical" evidence="19">
    <location>
        <begin position="214"/>
        <end position="231"/>
    </location>
</feature>
<evidence type="ECO:0000256" key="9">
    <source>
        <dbReference type="ARBA" id="ARBA00022516"/>
    </source>
</evidence>
<keyword evidence="8" id="KW-1003">Cell membrane</keyword>
<proteinExistence type="inferred from homology"/>
<dbReference type="GO" id="GO:0016024">
    <property type="term" value="P:CDP-diacylglycerol biosynthetic process"/>
    <property type="evidence" value="ECO:0007669"/>
    <property type="project" value="UniProtKB-UniPathway"/>
</dbReference>
<feature type="transmembrane region" description="Helical" evidence="19">
    <location>
        <begin position="67"/>
        <end position="86"/>
    </location>
</feature>
<keyword evidence="14" id="KW-0443">Lipid metabolism</keyword>
<evidence type="ECO:0000256" key="4">
    <source>
        <dbReference type="ARBA" id="ARBA00005189"/>
    </source>
</evidence>
<protein>
    <recommendedName>
        <fullName evidence="7 18">Phosphatidate cytidylyltransferase</fullName>
        <ecNumber evidence="6 18">2.7.7.41</ecNumber>
    </recommendedName>
</protein>
<dbReference type="InterPro" id="IPR000374">
    <property type="entry name" value="PC_trans"/>
</dbReference>
<accession>A0A1Y6B232</accession>
<keyword evidence="12 18" id="KW-0548">Nucleotidyltransferase</keyword>
<evidence type="ECO:0000256" key="7">
    <source>
        <dbReference type="ARBA" id="ARBA00019373"/>
    </source>
</evidence>
<dbReference type="GO" id="GO:0005886">
    <property type="term" value="C:plasma membrane"/>
    <property type="evidence" value="ECO:0007669"/>
    <property type="project" value="UniProtKB-SubCell"/>
</dbReference>
<keyword evidence="21" id="KW-1185">Reference proteome</keyword>
<keyword evidence="16" id="KW-0594">Phospholipid biosynthesis</keyword>
<evidence type="ECO:0000256" key="11">
    <source>
        <dbReference type="ARBA" id="ARBA00022692"/>
    </source>
</evidence>
<dbReference type="GO" id="GO:0004605">
    <property type="term" value="F:phosphatidate cytidylyltransferase activity"/>
    <property type="evidence" value="ECO:0007669"/>
    <property type="project" value="UniProtKB-EC"/>
</dbReference>
<keyword evidence="9" id="KW-0444">Lipid biosynthesis</keyword>
<dbReference type="UniPathway" id="UPA00557">
    <property type="reaction ID" value="UER00614"/>
</dbReference>
<evidence type="ECO:0000256" key="16">
    <source>
        <dbReference type="ARBA" id="ARBA00023209"/>
    </source>
</evidence>
<dbReference type="Proteomes" id="UP000192907">
    <property type="component" value="Unassembled WGS sequence"/>
</dbReference>
<evidence type="ECO:0000256" key="13">
    <source>
        <dbReference type="ARBA" id="ARBA00022989"/>
    </source>
</evidence>
<organism evidence="20 21">
    <name type="scientific">Pseudobacteriovorax antillogorgiicola</name>
    <dbReference type="NCBI Taxonomy" id="1513793"/>
    <lineage>
        <taxon>Bacteria</taxon>
        <taxon>Pseudomonadati</taxon>
        <taxon>Bdellovibrionota</taxon>
        <taxon>Oligoflexia</taxon>
        <taxon>Oligoflexales</taxon>
        <taxon>Pseudobacteriovoracaceae</taxon>
        <taxon>Pseudobacteriovorax</taxon>
    </lineage>
</organism>
<keyword evidence="15 19" id="KW-0472">Membrane</keyword>
<comment type="pathway">
    <text evidence="4">Lipid metabolism.</text>
</comment>
<feature type="transmembrane region" description="Helical" evidence="19">
    <location>
        <begin position="93"/>
        <end position="110"/>
    </location>
</feature>
<comment type="similarity">
    <text evidence="5 18">Belongs to the CDS family.</text>
</comment>
<evidence type="ECO:0000256" key="14">
    <source>
        <dbReference type="ARBA" id="ARBA00023098"/>
    </source>
</evidence>
<feature type="transmembrane region" description="Helical" evidence="19">
    <location>
        <begin position="116"/>
        <end position="137"/>
    </location>
</feature>
<name>A0A1Y6B232_9BACT</name>
<keyword evidence="10 18" id="KW-0808">Transferase</keyword>
<evidence type="ECO:0000256" key="6">
    <source>
        <dbReference type="ARBA" id="ARBA00012487"/>
    </source>
</evidence>
<feature type="transmembrane region" description="Helical" evidence="19">
    <location>
        <begin position="261"/>
        <end position="279"/>
    </location>
</feature>
<dbReference type="Pfam" id="PF01148">
    <property type="entry name" value="CTP_transf_1"/>
    <property type="match status" value="1"/>
</dbReference>
<dbReference type="PANTHER" id="PTHR46382:SF1">
    <property type="entry name" value="PHOSPHATIDATE CYTIDYLYLTRANSFERASE"/>
    <property type="match status" value="1"/>
</dbReference>
<evidence type="ECO:0000256" key="3">
    <source>
        <dbReference type="ARBA" id="ARBA00005119"/>
    </source>
</evidence>
<dbReference type="EMBL" id="FWZT01000001">
    <property type="protein sequence ID" value="SME87759.1"/>
    <property type="molecule type" value="Genomic_DNA"/>
</dbReference>
<dbReference type="RefSeq" id="WP_132314849.1">
    <property type="nucleotide sequence ID" value="NZ_FWZT01000001.1"/>
</dbReference>
<evidence type="ECO:0000313" key="20">
    <source>
        <dbReference type="EMBL" id="SME87759.1"/>
    </source>
</evidence>
<feature type="transmembrane region" description="Helical" evidence="19">
    <location>
        <begin position="188"/>
        <end position="207"/>
    </location>
</feature>
<dbReference type="PROSITE" id="PS01315">
    <property type="entry name" value="CDS"/>
    <property type="match status" value="1"/>
</dbReference>
<evidence type="ECO:0000256" key="1">
    <source>
        <dbReference type="ARBA" id="ARBA00001698"/>
    </source>
</evidence>
<reference evidence="21" key="1">
    <citation type="submission" date="2017-04" db="EMBL/GenBank/DDBJ databases">
        <authorList>
            <person name="Varghese N."/>
            <person name="Submissions S."/>
        </authorList>
    </citation>
    <scope>NUCLEOTIDE SEQUENCE [LARGE SCALE GENOMIC DNA]</scope>
    <source>
        <strain evidence="21">RKEM611</strain>
    </source>
</reference>
<evidence type="ECO:0000256" key="18">
    <source>
        <dbReference type="RuleBase" id="RU003938"/>
    </source>
</evidence>
<sequence length="280" mass="29927">MLKQRVLTVLLALPLFLALLILAPKWVLIPFFMCLVGLGTFEMASMLVPRLENAFNPASQQSKPPLWIVPTAVGFACLIFLGSSVYSADGGRGMVLAGMLGGILIGSFFAPDNETAFARTVALLVSIVYGSFPWLATWDLFLMGEGSRYVLYLCTVVWAGDTGAYFGGKQFGKHKLAPRMSPKKTWEGSIAGLIASVAGGLICNAVYQGQLGPWLVIGLASLVGGAFGQMGDLVESTFKRFSGVKDSGVVFPGHGGFLDRVDGLLFAAPVIWFILYNLGK</sequence>
<evidence type="ECO:0000256" key="15">
    <source>
        <dbReference type="ARBA" id="ARBA00023136"/>
    </source>
</evidence>
<evidence type="ECO:0000256" key="8">
    <source>
        <dbReference type="ARBA" id="ARBA00022475"/>
    </source>
</evidence>
<evidence type="ECO:0000256" key="2">
    <source>
        <dbReference type="ARBA" id="ARBA00004651"/>
    </source>
</evidence>
<evidence type="ECO:0000256" key="10">
    <source>
        <dbReference type="ARBA" id="ARBA00022679"/>
    </source>
</evidence>
<dbReference type="STRING" id="1513793.SAMN06296036_10119"/>
<evidence type="ECO:0000256" key="17">
    <source>
        <dbReference type="ARBA" id="ARBA00023264"/>
    </source>
</evidence>
<evidence type="ECO:0000256" key="12">
    <source>
        <dbReference type="ARBA" id="ARBA00022695"/>
    </source>
</evidence>
<dbReference type="PANTHER" id="PTHR46382">
    <property type="entry name" value="PHOSPHATIDATE CYTIDYLYLTRANSFERASE"/>
    <property type="match status" value="1"/>
</dbReference>
<dbReference type="AlphaFoldDB" id="A0A1Y6B232"/>
<gene>
    <name evidence="20" type="ORF">SAMN06296036_10119</name>
</gene>
<comment type="catalytic activity">
    <reaction evidence="1 18">
        <text>a 1,2-diacyl-sn-glycero-3-phosphate + CTP + H(+) = a CDP-1,2-diacyl-sn-glycerol + diphosphate</text>
        <dbReference type="Rhea" id="RHEA:16229"/>
        <dbReference type="ChEBI" id="CHEBI:15378"/>
        <dbReference type="ChEBI" id="CHEBI:33019"/>
        <dbReference type="ChEBI" id="CHEBI:37563"/>
        <dbReference type="ChEBI" id="CHEBI:58332"/>
        <dbReference type="ChEBI" id="CHEBI:58608"/>
        <dbReference type="EC" id="2.7.7.41"/>
    </reaction>
</comment>
<dbReference type="EC" id="2.7.7.41" evidence="6 18"/>